<keyword evidence="4" id="KW-1185">Reference proteome</keyword>
<reference evidence="3 4" key="1">
    <citation type="journal article" date="2009" name="Stand. Genomic Sci.">
        <title>Complete genome sequence of Halomicrobium mukohataei type strain (arg-2).</title>
        <authorList>
            <person name="Tindall B.J."/>
            <person name="Schneider S."/>
            <person name="Lapidus A."/>
            <person name="Copeland A."/>
            <person name="Glavina Del Rio T."/>
            <person name="Nolan M."/>
            <person name="Lucas S."/>
            <person name="Chen F."/>
            <person name="Tice H."/>
            <person name="Cheng J.F."/>
            <person name="Saunders E."/>
            <person name="Bruce D."/>
            <person name="Goodwin L."/>
            <person name="Pitluck S."/>
            <person name="Mikhailova N."/>
            <person name="Pati A."/>
            <person name="Ivanova N."/>
            <person name="Mavrommatis K."/>
            <person name="Chen A."/>
            <person name="Palaniappan K."/>
            <person name="Chain P."/>
            <person name="Land M."/>
            <person name="Hauser L."/>
            <person name="Chang Y.J."/>
            <person name="Jeffries C.D."/>
            <person name="Brettin T."/>
            <person name="Han C."/>
            <person name="Rohde M."/>
            <person name="Goker M."/>
            <person name="Bristow J."/>
            <person name="Eisen J.A."/>
            <person name="Markowitz V."/>
            <person name="Hugenholtz P."/>
            <person name="Klenk H.P."/>
            <person name="Kyrpides N.C."/>
            <person name="Detter J.C."/>
        </authorList>
    </citation>
    <scope>NUCLEOTIDE SEQUENCE [LARGE SCALE GENOMIC DNA]</scope>
    <source>
        <strain evidence="4">ATCC 700874 / DSM 12286 / JCM 9738 / NCIMB 13541</strain>
    </source>
</reference>
<keyword evidence="2" id="KW-1133">Transmembrane helix</keyword>
<accession>C7P410</accession>
<evidence type="ECO:0000256" key="1">
    <source>
        <dbReference type="SAM" id="MobiDB-lite"/>
    </source>
</evidence>
<proteinExistence type="predicted"/>
<feature type="compositionally biased region" description="Polar residues" evidence="1">
    <location>
        <begin position="31"/>
        <end position="41"/>
    </location>
</feature>
<dbReference type="HOGENOM" id="CLU_2475894_0_0_2"/>
<protein>
    <submittedName>
        <fullName evidence="3">Uncharacterized protein</fullName>
    </submittedName>
</protein>
<dbReference type="AlphaFoldDB" id="C7P410"/>
<organism evidence="3 4">
    <name type="scientific">Halomicrobium mukohataei (strain ATCC 700874 / DSM 12286 / JCM 9738 / NCIMB 13541)</name>
    <name type="common">Haloarcula mukohataei</name>
    <dbReference type="NCBI Taxonomy" id="485914"/>
    <lineage>
        <taxon>Archaea</taxon>
        <taxon>Methanobacteriati</taxon>
        <taxon>Methanobacteriota</taxon>
        <taxon>Stenosarchaea group</taxon>
        <taxon>Halobacteria</taxon>
        <taxon>Halobacteriales</taxon>
        <taxon>Haloarculaceae</taxon>
        <taxon>Halomicrobium</taxon>
    </lineage>
</organism>
<gene>
    <name evidence="3" type="ordered locus">Hmuk_1718</name>
</gene>
<evidence type="ECO:0000313" key="4">
    <source>
        <dbReference type="Proteomes" id="UP000001746"/>
    </source>
</evidence>
<evidence type="ECO:0000313" key="3">
    <source>
        <dbReference type="EMBL" id="ACV47832.1"/>
    </source>
</evidence>
<sequence>MPSGGLVTRDVTGREASGTGRNPPGEPRTAAATTSTGQRDGQQYGPDDSALDEILRGRPINRDDLLLASTLCMLVLLLYTAMEDGTI</sequence>
<keyword evidence="2" id="KW-0472">Membrane</keyword>
<name>C7P410_HALMD</name>
<dbReference type="Proteomes" id="UP000001746">
    <property type="component" value="Chromosome"/>
</dbReference>
<dbReference type="STRING" id="485914.Hmuk_1718"/>
<evidence type="ECO:0000256" key="2">
    <source>
        <dbReference type="SAM" id="Phobius"/>
    </source>
</evidence>
<feature type="transmembrane region" description="Helical" evidence="2">
    <location>
        <begin position="65"/>
        <end position="82"/>
    </location>
</feature>
<dbReference type="EMBL" id="CP001688">
    <property type="protein sequence ID" value="ACV47832.1"/>
    <property type="molecule type" value="Genomic_DNA"/>
</dbReference>
<keyword evidence="2" id="KW-0812">Transmembrane</keyword>
<feature type="region of interest" description="Disordered" evidence="1">
    <location>
        <begin position="1"/>
        <end position="50"/>
    </location>
</feature>
<dbReference type="KEGG" id="hmu:Hmuk_1718"/>